<feature type="compositionally biased region" description="Basic and acidic residues" evidence="4">
    <location>
        <begin position="504"/>
        <end position="518"/>
    </location>
</feature>
<feature type="compositionally biased region" description="Low complexity" evidence="4">
    <location>
        <begin position="126"/>
        <end position="149"/>
    </location>
</feature>
<feature type="compositionally biased region" description="Polar residues" evidence="4">
    <location>
        <begin position="524"/>
        <end position="534"/>
    </location>
</feature>
<proteinExistence type="inferred from homology"/>
<dbReference type="GO" id="GO:0000981">
    <property type="term" value="F:DNA-binding transcription factor activity, RNA polymerase II-specific"/>
    <property type="evidence" value="ECO:0007669"/>
    <property type="project" value="TreeGrafter"/>
</dbReference>
<evidence type="ECO:0000256" key="1">
    <source>
        <dbReference type="ARBA" id="ARBA00005562"/>
    </source>
</evidence>
<dbReference type="PRINTS" id="PR00454">
    <property type="entry name" value="ETSDOMAIN"/>
</dbReference>
<feature type="compositionally biased region" description="Polar residues" evidence="4">
    <location>
        <begin position="650"/>
        <end position="662"/>
    </location>
</feature>
<sequence length="972" mass="106927">MTSTFVPLVPRNLGHPPVQWSAAEVKAWLKFCVEEFSLSQVCTSRFDMNGKALCMLTRTDFMERAPHAGDVLHNVFQRLRQQDGTHIVCQPQFQTPVLLPTSGSAQTSTTVRQSFVPILPQPRRLSSNSTATTTRTTTTTTTISSTSGKISNSNIVSTASTSTPLCVPVSMLSPAPSERSSSGSDSSCVAADRRTLCDDANEAEAEVKPENGACASPCNEEGSLSGDGGCRLLWEFVYQLLQDQRFSDLVSWESQSDLTFRINNQSGLADFWGQQKNKDNMTYEKLSRALRYYYKMNIIKKVPGRRLTYRFLQHPTKIRRGQRGARPHASRVAAQVDVTADANFSVASDTVGNFEAKETIKPVPVSESEVDTQPSASPVSAASLSSSVNTTSEQGAAVTHSGVSSPSSYVSSESPMSLPALLSSSISVGSSFSMPGSSISPLPLLPNQCTDSKPGEPVQTYSQTSVESVTQVNSEPDFDDETTKESCENICSQTDALSSFAKGLEQELKEGESPRSADSKYVANRSTHGQQNRNDCLKKSPVGEDGINENGLVEDKQPCDSDLEPKPPHLPPWNQTLMNQNEQSKLDISADKSAQEEQGFHLRYSPRPHCGQTRDETPPVYVYMQQSQQTASCPSPLVYTELRPRHSSDVCRQSFSTGSPNEQGHLIDPQNSESTCLQQSTRTSEVTLQETLTDQSHQALPSSISHLSACVPMPNKYYDTNISESYIKQSTDPNSPGWQHSERSSQYSRPGSPHLKPYQQHHSDDLLGSTESHTYTRKSSLSPLTPQSCVNSSTPLTMQLHVSVSQLQPVDKKRAIEHTDICNMYPAHQKRICLPHRNISPFSMNYFPRSLDALQRTSLVCPHSQPDINNSGHVQPNISHVHHSRFMPNGSCLPQISIEPNFTDHCNALSSEFALPYTSSNVQVMDLSRPIKLERYDSGREQDELGGFPKSGPEQDEPEDLSMKPKHGQPVL</sequence>
<dbReference type="Proteomes" id="UP001283361">
    <property type="component" value="Unassembled WGS sequence"/>
</dbReference>
<keyword evidence="2 3" id="KW-0238">DNA-binding</keyword>
<dbReference type="SMART" id="SM00251">
    <property type="entry name" value="SAM_PNT"/>
    <property type="match status" value="1"/>
</dbReference>
<feature type="compositionally biased region" description="Polar residues" evidence="4">
    <location>
        <begin position="459"/>
        <end position="474"/>
    </location>
</feature>
<evidence type="ECO:0000313" key="8">
    <source>
        <dbReference type="Proteomes" id="UP001283361"/>
    </source>
</evidence>
<accession>A0AAE0XZU2</accession>
<feature type="region of interest" description="Disordered" evidence="4">
    <location>
        <begin position="934"/>
        <end position="972"/>
    </location>
</feature>
<feature type="region of interest" description="Disordered" evidence="4">
    <location>
        <begin position="727"/>
        <end position="788"/>
    </location>
</feature>
<evidence type="ECO:0000259" key="5">
    <source>
        <dbReference type="PROSITE" id="PS50061"/>
    </source>
</evidence>
<feature type="region of interest" description="Disordered" evidence="4">
    <location>
        <begin position="122"/>
        <end position="149"/>
    </location>
</feature>
<comment type="subcellular location">
    <subcellularLocation>
        <location evidence="3">Nucleus</location>
    </subcellularLocation>
</comment>
<name>A0AAE0XZU2_9GAST</name>
<feature type="region of interest" description="Disordered" evidence="4">
    <location>
        <begin position="591"/>
        <end position="614"/>
    </location>
</feature>
<dbReference type="AlphaFoldDB" id="A0AAE0XZU2"/>
<feature type="region of interest" description="Disordered" evidence="4">
    <location>
        <begin position="362"/>
        <end position="415"/>
    </location>
</feature>
<dbReference type="GO" id="GO:0005634">
    <property type="term" value="C:nucleus"/>
    <property type="evidence" value="ECO:0007669"/>
    <property type="project" value="UniProtKB-SubCell"/>
</dbReference>
<feature type="compositionally biased region" description="Polar residues" evidence="4">
    <location>
        <begin position="669"/>
        <end position="683"/>
    </location>
</feature>
<evidence type="ECO:0000259" key="6">
    <source>
        <dbReference type="PROSITE" id="PS51433"/>
    </source>
</evidence>
<dbReference type="PROSITE" id="PS50061">
    <property type="entry name" value="ETS_DOMAIN_3"/>
    <property type="match status" value="1"/>
</dbReference>
<dbReference type="Gene3D" id="1.10.10.10">
    <property type="entry name" value="Winged helix-like DNA-binding domain superfamily/Winged helix DNA-binding domain"/>
    <property type="match status" value="1"/>
</dbReference>
<feature type="region of interest" description="Disordered" evidence="4">
    <location>
        <begin position="649"/>
        <end position="683"/>
    </location>
</feature>
<dbReference type="InterPro" id="IPR000418">
    <property type="entry name" value="Ets_dom"/>
</dbReference>
<feature type="compositionally biased region" description="Basic and acidic residues" evidence="4">
    <location>
        <begin position="934"/>
        <end position="943"/>
    </location>
</feature>
<dbReference type="InterPro" id="IPR013761">
    <property type="entry name" value="SAM/pointed_sf"/>
</dbReference>
<evidence type="ECO:0000256" key="2">
    <source>
        <dbReference type="ARBA" id="ARBA00023125"/>
    </source>
</evidence>
<dbReference type="InterPro" id="IPR036390">
    <property type="entry name" value="WH_DNA-bd_sf"/>
</dbReference>
<feature type="region of interest" description="Disordered" evidence="4">
    <location>
        <begin position="443"/>
        <end position="486"/>
    </location>
</feature>
<feature type="compositionally biased region" description="Low complexity" evidence="4">
    <location>
        <begin position="374"/>
        <end position="388"/>
    </location>
</feature>
<evidence type="ECO:0000256" key="3">
    <source>
        <dbReference type="RuleBase" id="RU004019"/>
    </source>
</evidence>
<feature type="domain" description="ETS" evidence="5">
    <location>
        <begin position="231"/>
        <end position="312"/>
    </location>
</feature>
<reference evidence="7" key="1">
    <citation type="journal article" date="2023" name="G3 (Bethesda)">
        <title>A reference genome for the long-term kleptoplast-retaining sea slug Elysia crispata morphotype clarki.</title>
        <authorList>
            <person name="Eastman K.E."/>
            <person name="Pendleton A.L."/>
            <person name="Shaikh M.A."/>
            <person name="Suttiyut T."/>
            <person name="Ogas R."/>
            <person name="Tomko P."/>
            <person name="Gavelis G."/>
            <person name="Widhalm J.R."/>
            <person name="Wisecaver J.H."/>
        </authorList>
    </citation>
    <scope>NUCLEOTIDE SEQUENCE</scope>
    <source>
        <strain evidence="7">ECLA1</strain>
    </source>
</reference>
<dbReference type="PROSITE" id="PS51433">
    <property type="entry name" value="PNT"/>
    <property type="match status" value="1"/>
</dbReference>
<dbReference type="Pfam" id="PF00178">
    <property type="entry name" value="Ets"/>
    <property type="match status" value="1"/>
</dbReference>
<comment type="caution">
    <text evidence="7">The sequence shown here is derived from an EMBL/GenBank/DDBJ whole genome shotgun (WGS) entry which is preliminary data.</text>
</comment>
<feature type="compositionally biased region" description="Low complexity" evidence="4">
    <location>
        <begin position="398"/>
        <end position="415"/>
    </location>
</feature>
<dbReference type="GO" id="GO:0030154">
    <property type="term" value="P:cell differentiation"/>
    <property type="evidence" value="ECO:0007669"/>
    <property type="project" value="TreeGrafter"/>
</dbReference>
<dbReference type="GO" id="GO:0043565">
    <property type="term" value="F:sequence-specific DNA binding"/>
    <property type="evidence" value="ECO:0007669"/>
    <property type="project" value="InterPro"/>
</dbReference>
<gene>
    <name evidence="7" type="ORF">RRG08_032691</name>
</gene>
<organism evidence="7 8">
    <name type="scientific">Elysia crispata</name>
    <name type="common">lettuce slug</name>
    <dbReference type="NCBI Taxonomy" id="231223"/>
    <lineage>
        <taxon>Eukaryota</taxon>
        <taxon>Metazoa</taxon>
        <taxon>Spiralia</taxon>
        <taxon>Lophotrochozoa</taxon>
        <taxon>Mollusca</taxon>
        <taxon>Gastropoda</taxon>
        <taxon>Heterobranchia</taxon>
        <taxon>Euthyneura</taxon>
        <taxon>Panpulmonata</taxon>
        <taxon>Sacoglossa</taxon>
        <taxon>Placobranchoidea</taxon>
        <taxon>Plakobranchidae</taxon>
        <taxon>Elysia</taxon>
    </lineage>
</organism>
<dbReference type="Pfam" id="PF02198">
    <property type="entry name" value="SAM_PNT"/>
    <property type="match status" value="1"/>
</dbReference>
<feature type="domain" description="PNT" evidence="6">
    <location>
        <begin position="1"/>
        <end position="83"/>
    </location>
</feature>
<feature type="compositionally biased region" description="Basic and acidic residues" evidence="4">
    <location>
        <begin position="591"/>
        <end position="600"/>
    </location>
</feature>
<feature type="compositionally biased region" description="Polar residues" evidence="4">
    <location>
        <begin position="727"/>
        <end position="749"/>
    </location>
</feature>
<dbReference type="PANTHER" id="PTHR11849:SF201">
    <property type="entry name" value="ETS DNA-BINDING PROTEIN POKKURI"/>
    <property type="match status" value="1"/>
</dbReference>
<feature type="region of interest" description="Disordered" evidence="4">
    <location>
        <begin position="504"/>
        <end position="570"/>
    </location>
</feature>
<keyword evidence="3" id="KW-0539">Nucleus</keyword>
<feature type="compositionally biased region" description="Basic and acidic residues" evidence="4">
    <location>
        <begin position="553"/>
        <end position="567"/>
    </location>
</feature>
<dbReference type="SMART" id="SM00413">
    <property type="entry name" value="ETS"/>
    <property type="match status" value="1"/>
</dbReference>
<feature type="compositionally biased region" description="Polar residues" evidence="4">
    <location>
        <begin position="769"/>
        <end position="788"/>
    </location>
</feature>
<dbReference type="InterPro" id="IPR003118">
    <property type="entry name" value="Pointed_dom"/>
</dbReference>
<dbReference type="SUPFAM" id="SSF47769">
    <property type="entry name" value="SAM/Pointed domain"/>
    <property type="match status" value="1"/>
</dbReference>
<dbReference type="InterPro" id="IPR036388">
    <property type="entry name" value="WH-like_DNA-bd_sf"/>
</dbReference>
<dbReference type="InterPro" id="IPR046328">
    <property type="entry name" value="ETS_fam"/>
</dbReference>
<comment type="similarity">
    <text evidence="1 3">Belongs to the ETS family.</text>
</comment>
<evidence type="ECO:0000256" key="4">
    <source>
        <dbReference type="SAM" id="MobiDB-lite"/>
    </source>
</evidence>
<evidence type="ECO:0000313" key="7">
    <source>
        <dbReference type="EMBL" id="KAK3727735.1"/>
    </source>
</evidence>
<dbReference type="PANTHER" id="PTHR11849">
    <property type="entry name" value="ETS"/>
    <property type="match status" value="1"/>
</dbReference>
<dbReference type="Gene3D" id="1.10.150.50">
    <property type="entry name" value="Transcription Factor, Ets-1"/>
    <property type="match status" value="1"/>
</dbReference>
<dbReference type="PROSITE" id="PS00346">
    <property type="entry name" value="ETS_DOMAIN_2"/>
    <property type="match status" value="1"/>
</dbReference>
<protein>
    <submittedName>
        <fullName evidence="7">Uncharacterized protein</fullName>
    </submittedName>
</protein>
<dbReference type="EMBL" id="JAWDGP010007236">
    <property type="protein sequence ID" value="KAK3727735.1"/>
    <property type="molecule type" value="Genomic_DNA"/>
</dbReference>
<dbReference type="SUPFAM" id="SSF46785">
    <property type="entry name" value="Winged helix' DNA-binding domain"/>
    <property type="match status" value="1"/>
</dbReference>
<keyword evidence="8" id="KW-1185">Reference proteome</keyword>